<proteinExistence type="predicted"/>
<dbReference type="RefSeq" id="WP_190441488.1">
    <property type="nucleotide sequence ID" value="NZ_JAMPKM010000031.1"/>
</dbReference>
<organism evidence="1 2">
    <name type="scientific">Trichocoleus desertorum GB2-A4</name>
    <dbReference type="NCBI Taxonomy" id="2933944"/>
    <lineage>
        <taxon>Bacteria</taxon>
        <taxon>Bacillati</taxon>
        <taxon>Cyanobacteriota</taxon>
        <taxon>Cyanophyceae</taxon>
        <taxon>Leptolyngbyales</taxon>
        <taxon>Trichocoleusaceae</taxon>
        <taxon>Trichocoleus</taxon>
    </lineage>
</organism>
<comment type="caution">
    <text evidence="1">The sequence shown here is derived from an EMBL/GenBank/DDBJ whole genome shotgun (WGS) entry which is preliminary data.</text>
</comment>
<evidence type="ECO:0000313" key="1">
    <source>
        <dbReference type="EMBL" id="MEP0820485.1"/>
    </source>
</evidence>
<accession>A0ABV0JFH0</accession>
<name>A0ABV0JFH0_9CYAN</name>
<reference evidence="1 2" key="1">
    <citation type="submission" date="2022-04" db="EMBL/GenBank/DDBJ databases">
        <title>Positive selection, recombination, and allopatry shape intraspecific diversity of widespread and dominant cyanobacteria.</title>
        <authorList>
            <person name="Wei J."/>
            <person name="Shu W."/>
            <person name="Hu C."/>
        </authorList>
    </citation>
    <scope>NUCLEOTIDE SEQUENCE [LARGE SCALE GENOMIC DNA]</scope>
    <source>
        <strain evidence="1 2">GB2-A4</strain>
    </source>
</reference>
<keyword evidence="2" id="KW-1185">Reference proteome</keyword>
<dbReference type="Proteomes" id="UP001464891">
    <property type="component" value="Unassembled WGS sequence"/>
</dbReference>
<gene>
    <name evidence="1" type="ORF">NC998_25655</name>
</gene>
<dbReference type="EMBL" id="JAMPKM010000031">
    <property type="protein sequence ID" value="MEP0820485.1"/>
    <property type="molecule type" value="Genomic_DNA"/>
</dbReference>
<sequence>MSEVRFKVPTPLSEQLAEFQELGGFDTIGIAVKTLLTIYLEPTVNAIKRGQQAIAAGSSQLQPASNLPQPLIAPAQVTPPTVGGFGDSLSSLLKS</sequence>
<protein>
    <submittedName>
        <fullName evidence="1">Uncharacterized protein</fullName>
    </submittedName>
</protein>
<evidence type="ECO:0000313" key="2">
    <source>
        <dbReference type="Proteomes" id="UP001464891"/>
    </source>
</evidence>